<sequence>MSYDRIHGQWKYFEIISEKNHHAITSELRLRWAKQAAEGLQILHSVDVVHCDVSPRNFLLDSGLNLKISDFAGASLSGSEPSAYSATRFSTSRLQLGCYSPF</sequence>
<comment type="subcellular location">
    <subcellularLocation>
        <location evidence="2">Chromosome</location>
        <location evidence="2">Telomere</location>
    </subcellularLocation>
</comment>
<evidence type="ECO:0000256" key="3">
    <source>
        <dbReference type="ARBA" id="ARBA00011534"/>
    </source>
</evidence>
<dbReference type="InterPro" id="IPR008266">
    <property type="entry name" value="Tyr_kinase_AS"/>
</dbReference>
<evidence type="ECO:0000256" key="6">
    <source>
        <dbReference type="ARBA" id="ARBA00019973"/>
    </source>
</evidence>
<dbReference type="Proteomes" id="UP000053958">
    <property type="component" value="Unassembled WGS sequence"/>
</dbReference>
<dbReference type="EMBL" id="LASV01000774">
    <property type="protein sequence ID" value="KKA16437.1"/>
    <property type="molecule type" value="Genomic_DNA"/>
</dbReference>
<comment type="catalytic activity">
    <reaction evidence="10">
        <text>L-threonyl-[protein] + ATP = O-phospho-L-threonyl-[protein] + ADP + H(+)</text>
        <dbReference type="Rhea" id="RHEA:46608"/>
        <dbReference type="Rhea" id="RHEA-COMP:11060"/>
        <dbReference type="Rhea" id="RHEA-COMP:11605"/>
        <dbReference type="ChEBI" id="CHEBI:15378"/>
        <dbReference type="ChEBI" id="CHEBI:30013"/>
        <dbReference type="ChEBI" id="CHEBI:30616"/>
        <dbReference type="ChEBI" id="CHEBI:61977"/>
        <dbReference type="ChEBI" id="CHEBI:456216"/>
        <dbReference type="EC" id="2.7.11.1"/>
    </reaction>
</comment>
<dbReference type="SUPFAM" id="SSF56112">
    <property type="entry name" value="Protein kinase-like (PK-like)"/>
    <property type="match status" value="1"/>
</dbReference>
<accession>A0A0F4YE25</accession>
<keyword evidence="14" id="KW-1185">Reference proteome</keyword>
<protein>
    <recommendedName>
        <fullName evidence="6">EKC/KEOPS complex subunit BUD32</fullName>
        <ecNumber evidence="4">2.7.11.1</ecNumber>
    </recommendedName>
    <alternativeName>
        <fullName evidence="8 9">Atypical Serine/threonine protein kinase BUD32</fullName>
    </alternativeName>
    <alternativeName>
        <fullName evidence="5">EKC/KEOPS complex subunit bud32</fullName>
    </alternativeName>
</protein>
<dbReference type="GO" id="GO:0000781">
    <property type="term" value="C:chromosome, telomeric region"/>
    <property type="evidence" value="ECO:0007669"/>
    <property type="project" value="UniProtKB-SubCell"/>
</dbReference>
<evidence type="ECO:0000256" key="2">
    <source>
        <dbReference type="ARBA" id="ARBA00004574"/>
    </source>
</evidence>
<dbReference type="RefSeq" id="XP_013323049.1">
    <property type="nucleotide sequence ID" value="XM_013467595.1"/>
</dbReference>
<dbReference type="EC" id="2.7.11.1" evidence="4"/>
<evidence type="ECO:0000256" key="11">
    <source>
        <dbReference type="ARBA" id="ARBA00048679"/>
    </source>
</evidence>
<comment type="function">
    <text evidence="1">Component of the EKC/KEOPS complex that is required for the formation of a threonylcarbamoyl group on adenosine at position 37 (t(6)A37) in tRNAs that read codons beginning with adenine. The complex is probably involved in the transfer of the threonylcarbamoyl moiety of threonylcarbamoyl-AMP (TC-AMP) to the N6 group of A37. BUD32 has ATPase activity in the context of the EKC/KEOPS complex and likely plays a supporting role to the catalytic subunit KAE1. The EKC/KEOPS complex also promotes both telomere uncapping and telomere elongation. The complex is required for efficient recruitment of transcriptional coactivators.</text>
</comment>
<gene>
    <name evidence="13" type="ORF">T310_9981</name>
</gene>
<dbReference type="PROSITE" id="PS50011">
    <property type="entry name" value="PROTEIN_KINASE_DOM"/>
    <property type="match status" value="1"/>
</dbReference>
<evidence type="ECO:0000256" key="7">
    <source>
        <dbReference type="ARBA" id="ARBA00022895"/>
    </source>
</evidence>
<evidence type="ECO:0000256" key="8">
    <source>
        <dbReference type="ARBA" id="ARBA00030980"/>
    </source>
</evidence>
<dbReference type="GeneID" id="25321889"/>
<evidence type="ECO:0000256" key="1">
    <source>
        <dbReference type="ARBA" id="ARBA00003747"/>
    </source>
</evidence>
<dbReference type="InterPro" id="IPR011009">
    <property type="entry name" value="Kinase-like_dom_sf"/>
</dbReference>
<dbReference type="Pfam" id="PF00069">
    <property type="entry name" value="Pkinase"/>
    <property type="match status" value="1"/>
</dbReference>
<proteinExistence type="predicted"/>
<evidence type="ECO:0000259" key="12">
    <source>
        <dbReference type="PROSITE" id="PS50011"/>
    </source>
</evidence>
<comment type="subunit">
    <text evidence="3">Component of the EKC/KEOPS complex composed of at least BUD32, CGI121, GON7, KAE1 and PCC1; the whole complex dimerizes.</text>
</comment>
<keyword evidence="7" id="KW-0158">Chromosome</keyword>
<dbReference type="InterPro" id="IPR000719">
    <property type="entry name" value="Prot_kinase_dom"/>
</dbReference>
<dbReference type="PROSITE" id="PS00109">
    <property type="entry name" value="PROTEIN_KINASE_TYR"/>
    <property type="match status" value="1"/>
</dbReference>
<dbReference type="STRING" id="1408163.A0A0F4YE25"/>
<comment type="catalytic activity">
    <reaction evidence="11">
        <text>L-seryl-[protein] + ATP = O-phospho-L-seryl-[protein] + ADP + H(+)</text>
        <dbReference type="Rhea" id="RHEA:17989"/>
        <dbReference type="Rhea" id="RHEA-COMP:9863"/>
        <dbReference type="Rhea" id="RHEA-COMP:11604"/>
        <dbReference type="ChEBI" id="CHEBI:15378"/>
        <dbReference type="ChEBI" id="CHEBI:29999"/>
        <dbReference type="ChEBI" id="CHEBI:30616"/>
        <dbReference type="ChEBI" id="CHEBI:83421"/>
        <dbReference type="ChEBI" id="CHEBI:456216"/>
        <dbReference type="EC" id="2.7.11.1"/>
    </reaction>
</comment>
<dbReference type="GO" id="GO:0004674">
    <property type="term" value="F:protein serine/threonine kinase activity"/>
    <property type="evidence" value="ECO:0007669"/>
    <property type="project" value="UniProtKB-KW"/>
</dbReference>
<dbReference type="AlphaFoldDB" id="A0A0F4YE25"/>
<organism evidence="13 14">
    <name type="scientific">Rasamsonia emersonii (strain ATCC 16479 / CBS 393.64 / IMI 116815)</name>
    <dbReference type="NCBI Taxonomy" id="1408163"/>
    <lineage>
        <taxon>Eukaryota</taxon>
        <taxon>Fungi</taxon>
        <taxon>Dikarya</taxon>
        <taxon>Ascomycota</taxon>
        <taxon>Pezizomycotina</taxon>
        <taxon>Eurotiomycetes</taxon>
        <taxon>Eurotiomycetidae</taxon>
        <taxon>Eurotiales</taxon>
        <taxon>Trichocomaceae</taxon>
        <taxon>Rasamsonia</taxon>
    </lineage>
</organism>
<keyword evidence="13" id="KW-0723">Serine/threonine-protein kinase</keyword>
<evidence type="ECO:0000256" key="5">
    <source>
        <dbReference type="ARBA" id="ARBA00013948"/>
    </source>
</evidence>
<keyword evidence="13" id="KW-0808">Transferase</keyword>
<evidence type="ECO:0000256" key="9">
    <source>
        <dbReference type="ARBA" id="ARBA00033194"/>
    </source>
</evidence>
<dbReference type="Gene3D" id="1.10.510.10">
    <property type="entry name" value="Transferase(Phosphotransferase) domain 1"/>
    <property type="match status" value="1"/>
</dbReference>
<keyword evidence="13" id="KW-0418">Kinase</keyword>
<evidence type="ECO:0000313" key="14">
    <source>
        <dbReference type="Proteomes" id="UP000053958"/>
    </source>
</evidence>
<name>A0A0F4YE25_RASE3</name>
<comment type="caution">
    <text evidence="13">The sequence shown here is derived from an EMBL/GenBank/DDBJ whole genome shotgun (WGS) entry which is preliminary data.</text>
</comment>
<evidence type="ECO:0000313" key="13">
    <source>
        <dbReference type="EMBL" id="KKA16437.1"/>
    </source>
</evidence>
<keyword evidence="7" id="KW-0779">Telomere</keyword>
<feature type="domain" description="Protein kinase" evidence="12">
    <location>
        <begin position="1"/>
        <end position="102"/>
    </location>
</feature>
<dbReference type="GO" id="GO:0005524">
    <property type="term" value="F:ATP binding"/>
    <property type="evidence" value="ECO:0007669"/>
    <property type="project" value="InterPro"/>
</dbReference>
<dbReference type="OrthoDB" id="1668230at2759"/>
<reference evidence="13 14" key="1">
    <citation type="submission" date="2015-04" db="EMBL/GenBank/DDBJ databases">
        <authorList>
            <person name="Heijne W.H."/>
            <person name="Fedorova N.D."/>
            <person name="Nierman W.C."/>
            <person name="Vollebregt A.W."/>
            <person name="Zhao Z."/>
            <person name="Wu L."/>
            <person name="Kumar M."/>
            <person name="Stam H."/>
            <person name="van den Berg M.A."/>
            <person name="Pel H.J."/>
        </authorList>
    </citation>
    <scope>NUCLEOTIDE SEQUENCE [LARGE SCALE GENOMIC DNA]</scope>
    <source>
        <strain evidence="13 14">CBS 393.64</strain>
    </source>
</reference>
<evidence type="ECO:0000256" key="10">
    <source>
        <dbReference type="ARBA" id="ARBA00047899"/>
    </source>
</evidence>
<evidence type="ECO:0000256" key="4">
    <source>
        <dbReference type="ARBA" id="ARBA00012513"/>
    </source>
</evidence>